<keyword evidence="3" id="KW-1185">Reference proteome</keyword>
<dbReference type="SMART" id="SM00382">
    <property type="entry name" value="AAA"/>
    <property type="match status" value="1"/>
</dbReference>
<accession>A0A7W6EA75</accession>
<dbReference type="AlphaFoldDB" id="A0A7W6EA75"/>
<evidence type="ECO:0000259" key="1">
    <source>
        <dbReference type="SMART" id="SM00382"/>
    </source>
</evidence>
<dbReference type="InterPro" id="IPR014819">
    <property type="entry name" value="PriCT_2"/>
</dbReference>
<gene>
    <name evidence="2" type="ORF">GGR04_000970</name>
</gene>
<dbReference type="InterPro" id="IPR003593">
    <property type="entry name" value="AAA+_ATPase"/>
</dbReference>
<protein>
    <recommendedName>
        <fullName evidence="1">AAA+ ATPase domain-containing protein</fullName>
    </recommendedName>
</protein>
<feature type="domain" description="AAA+ ATPase" evidence="1">
    <location>
        <begin position="412"/>
        <end position="588"/>
    </location>
</feature>
<dbReference type="Gene3D" id="3.40.50.300">
    <property type="entry name" value="P-loop containing nucleotide triphosphate hydrolases"/>
    <property type="match status" value="1"/>
</dbReference>
<dbReference type="CDD" id="cd01125">
    <property type="entry name" value="RepA_RSF1010_like"/>
    <property type="match status" value="1"/>
</dbReference>
<dbReference type="Pfam" id="PF08707">
    <property type="entry name" value="PriCT_2"/>
    <property type="match status" value="1"/>
</dbReference>
<comment type="caution">
    <text evidence="2">The sequence shown here is derived from an EMBL/GenBank/DDBJ whole genome shotgun (WGS) entry which is preliminary data.</text>
</comment>
<dbReference type="Proteomes" id="UP000542776">
    <property type="component" value="Unassembled WGS sequence"/>
</dbReference>
<dbReference type="RefSeq" id="WP_183198385.1">
    <property type="nucleotide sequence ID" value="NZ_JACIEK010000001.1"/>
</dbReference>
<organism evidence="2 3">
    <name type="scientific">Aureimonas pseudogalii</name>
    <dbReference type="NCBI Taxonomy" id="1744844"/>
    <lineage>
        <taxon>Bacteria</taxon>
        <taxon>Pseudomonadati</taxon>
        <taxon>Pseudomonadota</taxon>
        <taxon>Alphaproteobacteria</taxon>
        <taxon>Hyphomicrobiales</taxon>
        <taxon>Aurantimonadaceae</taxon>
        <taxon>Aureimonas</taxon>
    </lineage>
</organism>
<sequence>MSTLAQSDPSGKPSSSVPFGDYLASETNISSPADPFQHFWQLGYRTLLPIIPPTAELHERSAFARNLARGRDDRGKVPGIRGRDGKWFGLKDWQTRSTTEEELADWSQMGAGVGLADDGGLVLVDIDARDEATADAIEQDALAILGPAPLRVGDRPKRALVYQSETTATFQVVTFEGSKGEDRVEILAKPKQMVIHGIHRKTGRPYEWTRPLTARSELTKVTPEQVTQFLEEVRSKLPRARRHDAGAVSDRSNVDQRGLKGDIERVRKAVASLPNTRDLFPHYSDMIRVGEAIHGATVDDPAAGAEIFDAWCSRWEGGDYDPDLTDARWSTFKSPHSVGADYLANLAVKHSGGVFTDAERWFDVEAGKTAATENEKAASAAAARFAFEDFDDLAADATGQTASPLVKGLLDQGAMSVLYGESNSGKTFVMLDLAFHVATGRPWSGLKTTPMLVVYVAAEGGRGFAKRVAALKSRYGCVSAVDLKVLRSQVDLLRAEADLKPLIAALRGLGRPIGFLVIDTLSRAMAGGDENSSVDMGATVKHLDALRAATGAHLAVVHHSGKNPAKGARGHSLLRAATDTEIEIADGEIIVTKQRDLERSFRKSFVLDGVTLGVDDDGDPVTSATVRVLDRPDDDQAQAPTAEEIERRERVARAACRAMKGQTTAKLAGLVSALTVELKRERVVSGASLPTVRALLVAALGDGVEVECNGQVVRMEIRQDGSGPKAPWLIVASRVPRETKISIDESSSDNLSGEFSADERLKSSGVFA</sequence>
<name>A0A7W6EA75_9HYPH</name>
<dbReference type="SUPFAM" id="SSF52540">
    <property type="entry name" value="P-loop containing nucleoside triphosphate hydrolases"/>
    <property type="match status" value="1"/>
</dbReference>
<evidence type="ECO:0000313" key="2">
    <source>
        <dbReference type="EMBL" id="MBB3997149.1"/>
    </source>
</evidence>
<dbReference type="EMBL" id="JACIEK010000001">
    <property type="protein sequence ID" value="MBB3997149.1"/>
    <property type="molecule type" value="Genomic_DNA"/>
</dbReference>
<evidence type="ECO:0000313" key="3">
    <source>
        <dbReference type="Proteomes" id="UP000542776"/>
    </source>
</evidence>
<dbReference type="Pfam" id="PF09250">
    <property type="entry name" value="Prim-Pol"/>
    <property type="match status" value="1"/>
</dbReference>
<dbReference type="InterPro" id="IPR038724">
    <property type="entry name" value="RepA"/>
</dbReference>
<dbReference type="InterPro" id="IPR027417">
    <property type="entry name" value="P-loop_NTPase"/>
</dbReference>
<dbReference type="GO" id="GO:0016817">
    <property type="term" value="F:hydrolase activity, acting on acid anhydrides"/>
    <property type="evidence" value="ECO:0007669"/>
    <property type="project" value="InterPro"/>
</dbReference>
<proteinExistence type="predicted"/>
<reference evidence="2 3" key="1">
    <citation type="submission" date="2020-08" db="EMBL/GenBank/DDBJ databases">
        <title>Genomic Encyclopedia of Type Strains, Phase IV (KMG-IV): sequencing the most valuable type-strain genomes for metagenomic binning, comparative biology and taxonomic classification.</title>
        <authorList>
            <person name="Goeker M."/>
        </authorList>
    </citation>
    <scope>NUCLEOTIDE SEQUENCE [LARGE SCALE GENOMIC DNA]</scope>
    <source>
        <strain evidence="2 3">DSM 102238</strain>
    </source>
</reference>
<dbReference type="InterPro" id="IPR015330">
    <property type="entry name" value="DNA_primase/pol_bifunc_N"/>
</dbReference>
<dbReference type="Pfam" id="PF13481">
    <property type="entry name" value="AAA_25"/>
    <property type="match status" value="1"/>
</dbReference>